<feature type="transmembrane region" description="Helical" evidence="1">
    <location>
        <begin position="57"/>
        <end position="79"/>
    </location>
</feature>
<sequence length="217" mass="23333">MSGMKVFKFDVDEAYAKQHNEMVRDTRSLVASGVTLFVLSVAGAALVWFLVDSGSPWHILGSLGLALFGVLMLVVALLIPRSVGKTQQLYDAHPLAPAIITERAGTTVTLTALVNKNVDPAAPPAWAITSRVVHPIPNTPDATGTKVPVAAVGAQRSSRDQQHWMTITPMPIAWGTPDTDVITEARKAVPQEQWVALQKAAKSPELIERSKNSVVEL</sequence>
<evidence type="ECO:0008006" key="4">
    <source>
        <dbReference type="Google" id="ProtNLM"/>
    </source>
</evidence>
<keyword evidence="3" id="KW-1185">Reference proteome</keyword>
<dbReference type="EMBL" id="CP063194">
    <property type="protein sequence ID" value="WCZ38280.1"/>
    <property type="molecule type" value="Genomic_DNA"/>
</dbReference>
<feature type="transmembrane region" description="Helical" evidence="1">
    <location>
        <begin position="29"/>
        <end position="51"/>
    </location>
</feature>
<dbReference type="InterPro" id="IPR023124">
    <property type="entry name" value="DUF3239_dom_sf"/>
</dbReference>
<evidence type="ECO:0000313" key="3">
    <source>
        <dbReference type="Proteomes" id="UP001218071"/>
    </source>
</evidence>
<protein>
    <recommendedName>
        <fullName evidence="4">DUF3239 domain-containing protein</fullName>
    </recommendedName>
</protein>
<dbReference type="Pfam" id="PF11580">
    <property type="entry name" value="DUF3239"/>
    <property type="match status" value="1"/>
</dbReference>
<dbReference type="Proteomes" id="UP001218071">
    <property type="component" value="Chromosome"/>
</dbReference>
<organism evidence="2 3">
    <name type="scientific">Corynebacterium jeddahense</name>
    <dbReference type="NCBI Taxonomy" id="1414719"/>
    <lineage>
        <taxon>Bacteria</taxon>
        <taxon>Bacillati</taxon>
        <taxon>Actinomycetota</taxon>
        <taxon>Actinomycetes</taxon>
        <taxon>Mycobacteriales</taxon>
        <taxon>Corynebacteriaceae</taxon>
        <taxon>Corynebacterium</taxon>
    </lineage>
</organism>
<evidence type="ECO:0000313" key="2">
    <source>
        <dbReference type="EMBL" id="WCZ38280.1"/>
    </source>
</evidence>
<keyword evidence="1" id="KW-0812">Transmembrane</keyword>
<gene>
    <name evidence="2" type="ORF">CJEDD_03315</name>
</gene>
<dbReference type="RefSeq" id="WP_337956178.1">
    <property type="nucleotide sequence ID" value="NZ_CP063194.1"/>
</dbReference>
<accession>A0ABY7UK66</accession>
<evidence type="ECO:0000256" key="1">
    <source>
        <dbReference type="SAM" id="Phobius"/>
    </source>
</evidence>
<name>A0ABY7UK66_9CORY</name>
<keyword evidence="1" id="KW-1133">Transmembrane helix</keyword>
<proteinExistence type="predicted"/>
<reference evidence="2 3" key="1">
    <citation type="submission" date="2020-10" db="EMBL/GenBank/DDBJ databases">
        <title>Complete genome sequence of Corynebacterium jeddahense DSM 45997, type strain of Corynebacterium jeddahense.</title>
        <authorList>
            <person name="Busche T."/>
            <person name="Kalinowski J."/>
            <person name="Ruckert C."/>
        </authorList>
    </citation>
    <scope>NUCLEOTIDE SEQUENCE [LARGE SCALE GENOMIC DNA]</scope>
    <source>
        <strain evidence="2 3">DSM 45997</strain>
    </source>
</reference>
<keyword evidence="1" id="KW-0472">Membrane</keyword>
<dbReference type="Gene3D" id="2.40.410.10">
    <property type="entry name" value="putative membrane protein from Corynebacterium diphtheriae superfamily"/>
    <property type="match status" value="1"/>
</dbReference>
<dbReference type="InterPro" id="IPR021632">
    <property type="entry name" value="DUF3239"/>
</dbReference>